<evidence type="ECO:0000313" key="1">
    <source>
        <dbReference type="EMBL" id="TBO36377.1"/>
    </source>
</evidence>
<name>A0A4Q9H6F6_9SPHI</name>
<protein>
    <submittedName>
        <fullName evidence="1">Uncharacterized protein</fullName>
    </submittedName>
</protein>
<dbReference type="AlphaFoldDB" id="A0A4Q9H6F6"/>
<sequence length="123" mass="14341">MSLTKFFLTIEKSSIGRFFANKVRLINQLNPQRIYVENVRSIYNIPHFAAKLFCEMAVIEGIFIKKIGVECKNNDCERIIISVENTNQLPDIISCKNCEILERNQFEFSKNELKTITFYALKP</sequence>
<reference evidence="1 2" key="1">
    <citation type="submission" date="2019-02" db="EMBL/GenBank/DDBJ databases">
        <title>Pedobacter kyonggii whole genome sequence analysis.</title>
        <authorList>
            <person name="Dahal R.H."/>
        </authorList>
    </citation>
    <scope>NUCLEOTIDE SEQUENCE [LARGE SCALE GENOMIC DNA]</scope>
    <source>
        <strain evidence="1 2">K-4-11-1</strain>
    </source>
</reference>
<organism evidence="1 2">
    <name type="scientific">Pedobacter kyonggii</name>
    <dbReference type="NCBI Taxonomy" id="1926871"/>
    <lineage>
        <taxon>Bacteria</taxon>
        <taxon>Pseudomonadati</taxon>
        <taxon>Bacteroidota</taxon>
        <taxon>Sphingobacteriia</taxon>
        <taxon>Sphingobacteriales</taxon>
        <taxon>Sphingobacteriaceae</taxon>
        <taxon>Pedobacter</taxon>
    </lineage>
</organism>
<dbReference type="EMBL" id="SIXF01000050">
    <property type="protein sequence ID" value="TBO36377.1"/>
    <property type="molecule type" value="Genomic_DNA"/>
</dbReference>
<accession>A0A4Q9H6F6</accession>
<dbReference type="OrthoDB" id="1358201at2"/>
<evidence type="ECO:0000313" key="2">
    <source>
        <dbReference type="Proteomes" id="UP000291819"/>
    </source>
</evidence>
<proteinExistence type="predicted"/>
<dbReference type="RefSeq" id="WP_131032606.1">
    <property type="nucleotide sequence ID" value="NZ_SIXF01000050.1"/>
</dbReference>
<comment type="caution">
    <text evidence="1">The sequence shown here is derived from an EMBL/GenBank/DDBJ whole genome shotgun (WGS) entry which is preliminary data.</text>
</comment>
<gene>
    <name evidence="1" type="ORF">EYS08_24905</name>
</gene>
<dbReference type="Proteomes" id="UP000291819">
    <property type="component" value="Unassembled WGS sequence"/>
</dbReference>
<keyword evidence="2" id="KW-1185">Reference proteome</keyword>